<sequence>MRLLRGMTIQRKLILSTITCLLLVVTMTAMLILWQISKGLQERVVDLELPAIVGEIRNDMLHQIARPLAAAQAMAGNTMLRDWESNGLADDYVPTWRRYAEEIKSRNQADAVFWVSASQGKYLTEKGVDRTVQADSAGDKWLFDFLSRGKPYELSLDKDRNSDSYMLFINARAEAGSGKLAVAGLGLSINHLAETINGYRLGKTGSIFLARADGKVLMHRDAKLAEAGTPLADLPGFTTDAARALLARQPFAHTEVDAPEGKRIVAASYVPELDLYVVAQVPKSEVLEEIRHSSIIAAVTAGLSGSLLGVIVLYFVIRALMAPIGRVASALDAIATGNGDLTQRLPVDSQDEVGRLADAFNRFVASLNRTIGDVRQGVVAIADATREIAQGNHDLSTRTENQAAGVEETASATEQLTATVATNADTARRASALAASVSTDVRRSGEMMTNAVSTMETITHSAGQMSSIIDAIEGIAFQTNILALNAAVEAARAGEHGRGFAVVAGEVRGLAQRSANAAKDIKTLIVGTEEAVRTGRSLVNEAGDAMQQIVPAMQQVSTLVEEIAEASGEQSRGLGEINLAITEMDSTNQQNASLVEQAAAAAKSLEDQATVLNRVVAVFKLDERLLQA</sequence>
<dbReference type="Proteomes" id="UP000253772">
    <property type="component" value="Chromosome c2"/>
</dbReference>
<dbReference type="Pfam" id="PF00015">
    <property type="entry name" value="MCPsignal"/>
    <property type="match status" value="1"/>
</dbReference>
<dbReference type="Pfam" id="PF17201">
    <property type="entry name" value="Cache_3-Cache_2"/>
    <property type="match status" value="1"/>
</dbReference>
<evidence type="ECO:0000313" key="9">
    <source>
        <dbReference type="Proteomes" id="UP000253772"/>
    </source>
</evidence>
<evidence type="ECO:0000256" key="3">
    <source>
        <dbReference type="ARBA" id="ARBA00029447"/>
    </source>
</evidence>
<dbReference type="PROSITE" id="PS50111">
    <property type="entry name" value="CHEMOTAXIS_TRANSDUC_2"/>
    <property type="match status" value="1"/>
</dbReference>
<evidence type="ECO:0000256" key="5">
    <source>
        <dbReference type="SAM" id="Phobius"/>
    </source>
</evidence>
<dbReference type="CDD" id="cd11386">
    <property type="entry name" value="MCP_signal"/>
    <property type="match status" value="1"/>
</dbReference>
<dbReference type="GO" id="GO:0005886">
    <property type="term" value="C:plasma membrane"/>
    <property type="evidence" value="ECO:0007669"/>
    <property type="project" value="TreeGrafter"/>
</dbReference>
<dbReference type="SMART" id="SM00283">
    <property type="entry name" value="MA"/>
    <property type="match status" value="1"/>
</dbReference>
<organism evidence="8 9">
    <name type="scientific">Cupriavidus metallidurans</name>
    <dbReference type="NCBI Taxonomy" id="119219"/>
    <lineage>
        <taxon>Bacteria</taxon>
        <taxon>Pseudomonadati</taxon>
        <taxon>Pseudomonadota</taxon>
        <taxon>Betaproteobacteria</taxon>
        <taxon>Burkholderiales</taxon>
        <taxon>Burkholderiaceae</taxon>
        <taxon>Cupriavidus</taxon>
    </lineage>
</organism>
<dbReference type="RefSeq" id="WP_017512615.1">
    <property type="nucleotide sequence ID" value="NZ_CP037901.1"/>
</dbReference>
<dbReference type="SUPFAM" id="SSF58104">
    <property type="entry name" value="Methyl-accepting chemotaxis protein (MCP) signaling domain"/>
    <property type="match status" value="1"/>
</dbReference>
<dbReference type="InterPro" id="IPR051310">
    <property type="entry name" value="MCP_chemotaxis"/>
</dbReference>
<feature type="transmembrane region" description="Helical" evidence="5">
    <location>
        <begin position="12"/>
        <end position="34"/>
    </location>
</feature>
<name>A0A482J045_9BURK</name>
<dbReference type="Pfam" id="PF00672">
    <property type="entry name" value="HAMP"/>
    <property type="match status" value="1"/>
</dbReference>
<evidence type="ECO:0000259" key="7">
    <source>
        <dbReference type="PROSITE" id="PS50885"/>
    </source>
</evidence>
<dbReference type="EMBL" id="CP037901">
    <property type="protein sequence ID" value="QBP13552.1"/>
    <property type="molecule type" value="Genomic_DNA"/>
</dbReference>
<dbReference type="CDD" id="cd06225">
    <property type="entry name" value="HAMP"/>
    <property type="match status" value="1"/>
</dbReference>
<comment type="subcellular location">
    <subcellularLocation>
        <location evidence="1">Membrane</location>
    </subcellularLocation>
</comment>
<dbReference type="Gene3D" id="3.30.450.20">
    <property type="entry name" value="PAS domain"/>
    <property type="match status" value="1"/>
</dbReference>
<dbReference type="InterPro" id="IPR033462">
    <property type="entry name" value="Cache_3-Cache_2"/>
</dbReference>
<dbReference type="Gene3D" id="1.10.287.950">
    <property type="entry name" value="Methyl-accepting chemotaxis protein"/>
    <property type="match status" value="1"/>
</dbReference>
<dbReference type="GO" id="GO:0004888">
    <property type="term" value="F:transmembrane signaling receptor activity"/>
    <property type="evidence" value="ECO:0007669"/>
    <property type="project" value="TreeGrafter"/>
</dbReference>
<keyword evidence="5" id="KW-0472">Membrane</keyword>
<dbReference type="PROSITE" id="PS50885">
    <property type="entry name" value="HAMP"/>
    <property type="match status" value="1"/>
</dbReference>
<dbReference type="GO" id="GO:0006935">
    <property type="term" value="P:chemotaxis"/>
    <property type="evidence" value="ECO:0007669"/>
    <property type="project" value="TreeGrafter"/>
</dbReference>
<feature type="domain" description="Methyl-accepting transducer" evidence="6">
    <location>
        <begin position="377"/>
        <end position="606"/>
    </location>
</feature>
<dbReference type="InterPro" id="IPR003660">
    <property type="entry name" value="HAMP_dom"/>
</dbReference>
<evidence type="ECO:0000256" key="2">
    <source>
        <dbReference type="ARBA" id="ARBA00022481"/>
    </source>
</evidence>
<reference evidence="8 9" key="1">
    <citation type="submission" date="2019-03" db="EMBL/GenBank/DDBJ databases">
        <title>Comparative insights into the high quality Complete genome sequence of highly metal resistant Cupriavidus metallidurans strain BS1 isolated from a gold-copper mine.</title>
        <authorList>
            <person name="Mazhar H.S."/>
            <person name="Rensing C."/>
        </authorList>
    </citation>
    <scope>NUCLEOTIDE SEQUENCE [LARGE SCALE GENOMIC DNA]</scope>
    <source>
        <strain evidence="8 9">BS1</strain>
    </source>
</reference>
<evidence type="ECO:0000256" key="4">
    <source>
        <dbReference type="PROSITE-ProRule" id="PRU00284"/>
    </source>
</evidence>
<keyword evidence="5" id="KW-0812">Transmembrane</keyword>
<dbReference type="SMART" id="SM00304">
    <property type="entry name" value="HAMP"/>
    <property type="match status" value="1"/>
</dbReference>
<dbReference type="PANTHER" id="PTHR43531:SF14">
    <property type="entry name" value="METHYL-ACCEPTING CHEMOTAXIS PROTEIN I-RELATED"/>
    <property type="match status" value="1"/>
</dbReference>
<feature type="transmembrane region" description="Helical" evidence="5">
    <location>
        <begin position="295"/>
        <end position="317"/>
    </location>
</feature>
<dbReference type="PANTHER" id="PTHR43531">
    <property type="entry name" value="PROTEIN ICFG"/>
    <property type="match status" value="1"/>
</dbReference>
<evidence type="ECO:0000313" key="8">
    <source>
        <dbReference type="EMBL" id="QBP13552.1"/>
    </source>
</evidence>
<protein>
    <submittedName>
        <fullName evidence="8">HAMP domain-containing protein</fullName>
    </submittedName>
</protein>
<dbReference type="GO" id="GO:0007165">
    <property type="term" value="P:signal transduction"/>
    <property type="evidence" value="ECO:0007669"/>
    <property type="project" value="UniProtKB-KW"/>
</dbReference>
<evidence type="ECO:0000259" key="6">
    <source>
        <dbReference type="PROSITE" id="PS50111"/>
    </source>
</evidence>
<dbReference type="CDD" id="cd18774">
    <property type="entry name" value="PDC2_HK_sensor"/>
    <property type="match status" value="1"/>
</dbReference>
<proteinExistence type="inferred from homology"/>
<comment type="similarity">
    <text evidence="3">Belongs to the methyl-accepting chemotaxis (MCP) protein family.</text>
</comment>
<dbReference type="AlphaFoldDB" id="A0A482J045"/>
<dbReference type="InterPro" id="IPR004089">
    <property type="entry name" value="MCPsignal_dom"/>
</dbReference>
<feature type="domain" description="HAMP" evidence="7">
    <location>
        <begin position="318"/>
        <end position="372"/>
    </location>
</feature>
<accession>A0A482J045</accession>
<dbReference type="FunFam" id="1.10.287.950:FF:000001">
    <property type="entry name" value="Methyl-accepting chemotaxis sensory transducer"/>
    <property type="match status" value="1"/>
</dbReference>
<keyword evidence="2" id="KW-0488">Methylation</keyword>
<evidence type="ECO:0000256" key="1">
    <source>
        <dbReference type="ARBA" id="ARBA00004370"/>
    </source>
</evidence>
<gene>
    <name evidence="8" type="ORF">DDF84_028560</name>
</gene>
<keyword evidence="4" id="KW-0807">Transducer</keyword>
<keyword evidence="5" id="KW-1133">Transmembrane helix</keyword>
<dbReference type="OrthoDB" id="2489132at2"/>